<evidence type="ECO:0000256" key="1">
    <source>
        <dbReference type="SAM" id="MobiDB-lite"/>
    </source>
</evidence>
<evidence type="ECO:0000313" key="3">
    <source>
        <dbReference type="Proteomes" id="UP001255856"/>
    </source>
</evidence>
<dbReference type="InterPro" id="IPR035892">
    <property type="entry name" value="C2_domain_sf"/>
</dbReference>
<organism evidence="2 3">
    <name type="scientific">Prototheca wickerhamii</name>
    <dbReference type="NCBI Taxonomy" id="3111"/>
    <lineage>
        <taxon>Eukaryota</taxon>
        <taxon>Viridiplantae</taxon>
        <taxon>Chlorophyta</taxon>
        <taxon>core chlorophytes</taxon>
        <taxon>Trebouxiophyceae</taxon>
        <taxon>Chlorellales</taxon>
        <taxon>Chlorellaceae</taxon>
        <taxon>Prototheca</taxon>
    </lineage>
</organism>
<evidence type="ECO:0000313" key="2">
    <source>
        <dbReference type="EMBL" id="KAK2080794.1"/>
    </source>
</evidence>
<evidence type="ECO:0008006" key="4">
    <source>
        <dbReference type="Google" id="ProtNLM"/>
    </source>
</evidence>
<dbReference type="EMBL" id="JASFZW010000001">
    <property type="protein sequence ID" value="KAK2080794.1"/>
    <property type="molecule type" value="Genomic_DNA"/>
</dbReference>
<name>A0AAD9ILJ6_PROWI</name>
<dbReference type="Proteomes" id="UP001255856">
    <property type="component" value="Unassembled WGS sequence"/>
</dbReference>
<dbReference type="CDD" id="cd00030">
    <property type="entry name" value="C2"/>
    <property type="match status" value="1"/>
</dbReference>
<feature type="compositionally biased region" description="Polar residues" evidence="1">
    <location>
        <begin position="201"/>
        <end position="211"/>
    </location>
</feature>
<dbReference type="SUPFAM" id="SSF49562">
    <property type="entry name" value="C2 domain (Calcium/lipid-binding domain, CaLB)"/>
    <property type="match status" value="1"/>
</dbReference>
<gene>
    <name evidence="2" type="ORF">QBZ16_000648</name>
</gene>
<sequence>MTIHRHLKVHVRAGANLSTDSGGTYVVLKLDDEYQRTKPGKGEYPGRDGQPSPDFLAPAGTQVWNEDIVYPLPDATPDEKPPQLYVKVRLHNYLRRDRTIGKGSVKLPVASGPGLHEAKVPLVDDEGTVAGMVYLGLEIVPGRIGEARGPPTPPPGGMLLGLSAPHGAAVAAAGGKDEFLPSALHTPETPLTGPLAPGTISDPSQPTYGVL</sequence>
<proteinExistence type="predicted"/>
<feature type="region of interest" description="Disordered" evidence="1">
    <location>
        <begin position="180"/>
        <end position="211"/>
    </location>
</feature>
<reference evidence="2" key="1">
    <citation type="submission" date="2021-01" db="EMBL/GenBank/DDBJ databases">
        <authorList>
            <person name="Eckstrom K.M.E."/>
        </authorList>
    </citation>
    <scope>NUCLEOTIDE SEQUENCE</scope>
    <source>
        <strain evidence="2">UVCC 0001</strain>
    </source>
</reference>
<dbReference type="AlphaFoldDB" id="A0AAD9ILJ6"/>
<dbReference type="Gene3D" id="2.60.40.150">
    <property type="entry name" value="C2 domain"/>
    <property type="match status" value="1"/>
</dbReference>
<accession>A0AAD9ILJ6</accession>
<protein>
    <recommendedName>
        <fullName evidence="4">C2 domain-containing protein</fullName>
    </recommendedName>
</protein>
<comment type="caution">
    <text evidence="2">The sequence shown here is derived from an EMBL/GenBank/DDBJ whole genome shotgun (WGS) entry which is preliminary data.</text>
</comment>
<keyword evidence="3" id="KW-1185">Reference proteome</keyword>